<feature type="domain" description="CNA-B" evidence="4">
    <location>
        <begin position="1891"/>
        <end position="1985"/>
    </location>
</feature>
<feature type="chain" id="PRO_5045402069" evidence="3">
    <location>
        <begin position="27"/>
        <end position="2219"/>
    </location>
</feature>
<reference evidence="5 6" key="1">
    <citation type="submission" date="2020-09" db="EMBL/GenBank/DDBJ databases">
        <title>Parvimonas S3374 sp. nov.</title>
        <authorList>
            <person name="Buhl M."/>
        </authorList>
    </citation>
    <scope>NUCLEOTIDE SEQUENCE [LARGE SCALE GENOMIC DNA]</scope>
    <source>
        <strain evidence="5 6">S3374</strain>
    </source>
</reference>
<feature type="region of interest" description="Disordered" evidence="2">
    <location>
        <begin position="644"/>
        <end position="698"/>
    </location>
</feature>
<protein>
    <submittedName>
        <fullName evidence="5">Cna B-type domain-containing protein</fullName>
    </submittedName>
</protein>
<keyword evidence="3" id="KW-0732">Signal</keyword>
<feature type="domain" description="CNA-B" evidence="4">
    <location>
        <begin position="1455"/>
        <end position="1559"/>
    </location>
</feature>
<dbReference type="RefSeq" id="WP_201275681.1">
    <property type="nucleotide sequence ID" value="NZ_JACVDA010000013.1"/>
</dbReference>
<evidence type="ECO:0000313" key="5">
    <source>
        <dbReference type="EMBL" id="MBK1468770.1"/>
    </source>
</evidence>
<dbReference type="SUPFAM" id="SSF49478">
    <property type="entry name" value="Cna protein B-type domain"/>
    <property type="match status" value="6"/>
</dbReference>
<dbReference type="InterPro" id="IPR042229">
    <property type="entry name" value="Listeria/Bacterioides_rpt_sf"/>
</dbReference>
<dbReference type="InterPro" id="IPR013378">
    <property type="entry name" value="InlB-like_B-rpt"/>
</dbReference>
<keyword evidence="6" id="KW-1185">Reference proteome</keyword>
<feature type="region of interest" description="Disordered" evidence="2">
    <location>
        <begin position="1643"/>
        <end position="1673"/>
    </location>
</feature>
<dbReference type="CDD" id="cd00222">
    <property type="entry name" value="CollagenBindB"/>
    <property type="match status" value="6"/>
</dbReference>
<dbReference type="Gene3D" id="2.60.40.4270">
    <property type="entry name" value="Listeria-Bacteroides repeat domain"/>
    <property type="match status" value="1"/>
</dbReference>
<dbReference type="Pfam" id="PF09479">
    <property type="entry name" value="Flg_new"/>
    <property type="match status" value="3"/>
</dbReference>
<accession>A0ABS1C9P4</accession>
<dbReference type="EMBL" id="JACVDA010000013">
    <property type="protein sequence ID" value="MBK1468770.1"/>
    <property type="molecule type" value="Genomic_DNA"/>
</dbReference>
<feature type="domain" description="CNA-B" evidence="4">
    <location>
        <begin position="1993"/>
        <end position="2087"/>
    </location>
</feature>
<evidence type="ECO:0000256" key="1">
    <source>
        <dbReference type="ARBA" id="ARBA00004196"/>
    </source>
</evidence>
<organism evidence="5 6">
    <name type="scientific">Parvimonas parva</name>
    <dbReference type="NCBI Taxonomy" id="2769485"/>
    <lineage>
        <taxon>Bacteria</taxon>
        <taxon>Bacillati</taxon>
        <taxon>Bacillota</taxon>
        <taxon>Tissierellia</taxon>
        <taxon>Tissierellales</taxon>
        <taxon>Peptoniphilaceae</taxon>
        <taxon>Parvimonas</taxon>
    </lineage>
</organism>
<feature type="region of interest" description="Disordered" evidence="2">
    <location>
        <begin position="1502"/>
        <end position="1522"/>
    </location>
</feature>
<dbReference type="Proteomes" id="UP000823123">
    <property type="component" value="Unassembled WGS sequence"/>
</dbReference>
<name>A0ABS1C9P4_9FIRM</name>
<sequence length="2219" mass="252371">MKKTKKFIALLIATITMASNIAPVFATDGVGGLTKSVSAEDKCPTVAGVNIPAKPVKPGEGETVESLTKNPDQPNIYTLRTDYKVEMKNADGKSSFVINDQPYIASVGESATKEEKARISKTITLPEFSGYYIPKNDAGNKIENYNINYDMIVKKARDGKKSGDEEIGLGYESSQEFLYYGKENEVTVKHVFQDITDLNKYTNLGGDDQKEITTKQTGNTASILEIKPLEEKDRKGFVPEQDFIKIRVPNDTTGFVVEYRYNRARFDVVFDTQGGTPLPARTLYYEQEIPKIADEDIPTKVGGTFQGWKSSVNLKKKDGTTITAGTLISEKDLNSGFMMPAEKVTFTAVWKDKDKADYAVQFWAEKADHAEDASLLDKYDYIGARVYKDQNTGSRPDLDKESVEDIVFTDLDKERLQKIWKGELALNKFFVYNKKLTDKENADPKNTNVIKSVDSTGKTVYNIYYDRQVYDLYFTKSNVGTGANTFYPEIYKYDEKKDEDVKVGEPGNPYHFKARFNQSMVGLWPDDVKEVKGFTKGYSSIGWLPNLKKPKVVFRDTPPYRLSANLFIDSTELINQGGYVSEIDLGNGKKKQASMTDLSFGIDQDQNTMPHHIDFWLDGFDGEQVIDYDLYTIKSDTDNSSYTGFLPPDLQGFTPKEKGGRGSQFYDDYDLDDLNEEREETTPFPEEYSKELDDDGEPKQKGKMYFMSEFPNDDSKNFDQNGYLRFEYTRNKYPLRFNYDSTKIKGDNEFNSTNQLDTFYKFPLKALSPVADKEKSYNTENPKNLLDNPEKLQALGLTDLVFTDTDGKLKVKRPDNLSDEMVFKGWALDPAGTKLIWEKPGEKMPNHPLNLYAKWGEPDHKWKVIFDPDGGKLDPIDEANITTTRKTIKEGNIGDEKEITYAKKEDNEDDKQIFTVIQRQKLVEPQKPTKKGYDFLGWEVIRYKKDDKGNYTDEKDTQSSQNYIKDYKVPELYAFGNDVVSPLYLKAIWVPNQRVDVKVEHYFLDGEFNLDKNRKPNPEVVTLEGKRAGNMASAIATKKNEKYLLASHDELGKKLTGELKKQYEEYNTRMHANNSFYQNLRVEPEKILNPETNKMENNSKAENNVFKFFYIPIRTREYKVNYVDISYKGSADEKKGIIKQETVVSGKRDFDARNYKKIPGWVLAEGEKPQQQLFFDVNEETNELTGINGTGSDEITFYYKDVRLIEVPENSKTPDGYVRVTFKAGENGKLEEGDKAKTVHYDVVKGLKFSNIPVPDTMEYNSDKTGVEIVPNEGYQFVGWERQGDSTKGLLNEADQVCDNYTFVAKFEKPQGKLTIKKVLENQPVEKQSTMTRMAVPDPLKFKFKVTGPKINGSKNNEPTEYTEVFELAAGETKVLENLFDGDYKVEEIENHGYTPYYIEGDYDKTSSKLSKDPIKVKLEKTDNKKDYEKTLTVVNKNVKPGEAETPNKNIIDITVKKVWDGGKKPAATIELWRKGYKAEYKEDLTDGEKSKALIDEKVREFTTTPEGDNEQSKTFKDLPKHDPSGREFEYYVKEENVPKDYTNKITGSMDKGFTVTNTYQKIDVEANKVWKGDLKEGETRPTIYFKLYRKIKDGEEIEVQDQEVKKLENGTTKVTWKDLDRFDENGNEFTYSVKEVKENGSDFTPEGYTKKEDGLTVTNTKDPVVPPTPDPSVPIDITVKKVWDGGKKPATTIELWRKGQALDGKAINEKVGDFTTTPEGGNEQSHIFKNLPKHDPSGREFEYYVKEEKVPENYTNKITGSIDKGFTVTNTYQKIDAEANKVWKGDLKEGETRPTIYFKLYRKIKDGKEIEVKDQEVKKLENGITKVTWKDLDRFDGNGKEFIYSVKEVKENGDDFTPEGYTKKEDGLTVTNTKDTVVPPTPDPSVPIDITVKKIWDGGKKPATTIELWRKGQALDGKAINEKVGDFTTTPEGGNEQSHIFKNLPKHDPSGREFEYYVKEEKVPENYTNKITGSIDKGFTVTNTYQKIDAEANKVWKGDLKEGETRPTIYFKLYRKIKDGKEIEVKDQEVKKLENGITKVTWKDLDRFDGNGKEFIYSVKEVKENGDDFTPEGYTKKEDGLTVTNTKDPASDPTPDPMVPGGDDTPPDPMVPGGDDTPSTPDKPDKPETPDKPDEPETPDKPDEPETPDKPDEPETPDKPENPKPEKSKTGTKIVSNVKNSTIPTTGVMTNYEIYIVLIAVSSVGLVFTREKKNKDED</sequence>
<comment type="caution">
    <text evidence="5">The sequence shown here is derived from an EMBL/GenBank/DDBJ whole genome shotgun (WGS) entry which is preliminary data.</text>
</comment>
<evidence type="ECO:0000259" key="4">
    <source>
        <dbReference type="Pfam" id="PF05738"/>
    </source>
</evidence>
<feature type="domain" description="CNA-B" evidence="4">
    <location>
        <begin position="1678"/>
        <end position="1772"/>
    </location>
</feature>
<comment type="subcellular location">
    <subcellularLocation>
        <location evidence="1">Cell envelope</location>
    </subcellularLocation>
</comment>
<evidence type="ECO:0000256" key="3">
    <source>
        <dbReference type="SAM" id="SignalP"/>
    </source>
</evidence>
<feature type="region of interest" description="Disordered" evidence="2">
    <location>
        <begin position="2066"/>
        <end position="2178"/>
    </location>
</feature>
<feature type="domain" description="CNA-B" evidence="4">
    <location>
        <begin position="1780"/>
        <end position="1874"/>
    </location>
</feature>
<dbReference type="Gene3D" id="2.60.40.1140">
    <property type="entry name" value="Collagen-binding surface protein Cna, B-type domain"/>
    <property type="match status" value="6"/>
</dbReference>
<feature type="compositionally biased region" description="Basic and acidic residues" evidence="2">
    <location>
        <begin position="2123"/>
        <end position="2170"/>
    </location>
</feature>
<evidence type="ECO:0000256" key="2">
    <source>
        <dbReference type="SAM" id="MobiDB-lite"/>
    </source>
</evidence>
<feature type="signal peptide" evidence="3">
    <location>
        <begin position="1"/>
        <end position="26"/>
    </location>
</feature>
<dbReference type="Pfam" id="PF05738">
    <property type="entry name" value="Cna_B"/>
    <property type="match status" value="6"/>
</dbReference>
<proteinExistence type="predicted"/>
<feature type="compositionally biased region" description="Acidic residues" evidence="2">
    <location>
        <begin position="667"/>
        <end position="679"/>
    </location>
</feature>
<dbReference type="InterPro" id="IPR008454">
    <property type="entry name" value="Collagen-bd_Cna-like_B-typ_dom"/>
</dbReference>
<feature type="domain" description="CNA-B" evidence="4">
    <location>
        <begin position="1565"/>
        <end position="1661"/>
    </location>
</feature>
<gene>
    <name evidence="5" type="ORF">IBJ83_05505</name>
</gene>
<feature type="compositionally biased region" description="Basic and acidic residues" evidence="2">
    <location>
        <begin position="1511"/>
        <end position="1522"/>
    </location>
</feature>
<evidence type="ECO:0000313" key="6">
    <source>
        <dbReference type="Proteomes" id="UP000823123"/>
    </source>
</evidence>